<evidence type="ECO:0000256" key="2">
    <source>
        <dbReference type="ARBA" id="ARBA00007534"/>
    </source>
</evidence>
<evidence type="ECO:0000256" key="12">
    <source>
        <dbReference type="RuleBase" id="RU361263"/>
    </source>
</evidence>
<feature type="active site" evidence="10">
    <location>
        <position position="188"/>
    </location>
</feature>
<dbReference type="EC" id="3.1.1.74" evidence="3 12"/>
<dbReference type="InterPro" id="IPR029058">
    <property type="entry name" value="AB_hydrolase_fold"/>
</dbReference>
<evidence type="ECO:0000256" key="7">
    <source>
        <dbReference type="ARBA" id="ARBA00022801"/>
    </source>
</evidence>
<evidence type="ECO:0000256" key="11">
    <source>
        <dbReference type="PIRSR" id="PIRSR611150-2"/>
    </source>
</evidence>
<feature type="disulfide bond" evidence="11">
    <location>
        <begin position="48"/>
        <end position="125"/>
    </location>
</feature>
<organism evidence="13 14">
    <name type="scientific">Gnomoniopsis smithogilvyi</name>
    <dbReference type="NCBI Taxonomy" id="1191159"/>
    <lineage>
        <taxon>Eukaryota</taxon>
        <taxon>Fungi</taxon>
        <taxon>Dikarya</taxon>
        <taxon>Ascomycota</taxon>
        <taxon>Pezizomycotina</taxon>
        <taxon>Sordariomycetes</taxon>
        <taxon>Sordariomycetidae</taxon>
        <taxon>Diaporthales</taxon>
        <taxon>Gnomoniaceae</taxon>
        <taxon>Gnomoniopsis</taxon>
    </lineage>
</organism>
<evidence type="ECO:0000313" key="13">
    <source>
        <dbReference type="EMBL" id="KAJ4387422.1"/>
    </source>
</evidence>
<evidence type="ECO:0000256" key="10">
    <source>
        <dbReference type="PIRSR" id="PIRSR611150-1"/>
    </source>
</evidence>
<dbReference type="GO" id="GO:0050525">
    <property type="term" value="F:cutinase activity"/>
    <property type="evidence" value="ECO:0007669"/>
    <property type="project" value="UniProtKB-UniRule"/>
</dbReference>
<keyword evidence="4 12" id="KW-0719">Serine esterase</keyword>
<dbReference type="PANTHER" id="PTHR48250">
    <property type="entry name" value="CUTINASE 2-RELATED"/>
    <property type="match status" value="1"/>
</dbReference>
<comment type="subcellular location">
    <subcellularLocation>
        <location evidence="1 12">Secreted</location>
    </subcellularLocation>
</comment>
<keyword evidence="8 11" id="KW-1015">Disulfide bond</keyword>
<keyword evidence="7 12" id="KW-0378">Hydrolase</keyword>
<feature type="chain" id="PRO_5041020492" description="Cutinase" evidence="12">
    <location>
        <begin position="20"/>
        <end position="222"/>
    </location>
</feature>
<dbReference type="InterPro" id="IPR011150">
    <property type="entry name" value="Cutinase_monf"/>
</dbReference>
<gene>
    <name evidence="13" type="ORF">N0V93_008014</name>
</gene>
<comment type="catalytic activity">
    <reaction evidence="9 12">
        <text>cutin + H2O = cutin monomers.</text>
        <dbReference type="EC" id="3.1.1.74"/>
    </reaction>
</comment>
<dbReference type="SUPFAM" id="SSF53474">
    <property type="entry name" value="alpha/beta-Hydrolases"/>
    <property type="match status" value="1"/>
</dbReference>
<evidence type="ECO:0000256" key="9">
    <source>
        <dbReference type="ARBA" id="ARBA00034045"/>
    </source>
</evidence>
<protein>
    <recommendedName>
        <fullName evidence="3 12">Cutinase</fullName>
        <ecNumber evidence="3 12">3.1.1.74</ecNumber>
    </recommendedName>
</protein>
<comment type="similarity">
    <text evidence="2 12">Belongs to the cutinase family.</text>
</comment>
<comment type="caution">
    <text evidence="13">The sequence shown here is derived from an EMBL/GenBank/DDBJ whole genome shotgun (WGS) entry which is preliminary data.</text>
</comment>
<comment type="function">
    <text evidence="12">Catalyzes the hydrolysis of complex carboxylic polyesters found in the cell wall of plants. Degrades cutin, a macromolecule that forms the structure of the plant cuticle.</text>
</comment>
<evidence type="ECO:0000313" key="14">
    <source>
        <dbReference type="Proteomes" id="UP001140453"/>
    </source>
</evidence>
<dbReference type="InterPro" id="IPR000675">
    <property type="entry name" value="Cutinase/axe"/>
</dbReference>
<evidence type="ECO:0000256" key="3">
    <source>
        <dbReference type="ARBA" id="ARBA00013095"/>
    </source>
</evidence>
<dbReference type="Pfam" id="PF01083">
    <property type="entry name" value="Cutinase"/>
    <property type="match status" value="1"/>
</dbReference>
<evidence type="ECO:0000256" key="5">
    <source>
        <dbReference type="ARBA" id="ARBA00022525"/>
    </source>
</evidence>
<keyword evidence="5 12" id="KW-0964">Secreted</keyword>
<dbReference type="EMBL" id="JAPEVB010000005">
    <property type="protein sequence ID" value="KAJ4387422.1"/>
    <property type="molecule type" value="Genomic_DNA"/>
</dbReference>
<sequence>MRFAVTAMAFMASSVTVLAVPLINSASHLMRRNYTTDTSNQLTDGTACRDVTVIYARGTWEDGNVGSTTDVGLETFNDLAQIIGEDNLALQGVDYPATAAGFEEGGDPTGSQLMANLTTQASTQCPDTKLVLSGYSQGGQLVHNAADLISAEVTDFVSAVLIYGDPYDGQPVGNVSSSIVKVYCHVADGICAGLGILTPTHGTYDKNALEAAGWVATTLGYS</sequence>
<dbReference type="PRINTS" id="PR00129">
    <property type="entry name" value="CUTINASE"/>
</dbReference>
<dbReference type="GO" id="GO:0016052">
    <property type="term" value="P:carbohydrate catabolic process"/>
    <property type="evidence" value="ECO:0007669"/>
    <property type="project" value="TreeGrafter"/>
</dbReference>
<dbReference type="InterPro" id="IPR043580">
    <property type="entry name" value="CUTINASE_1"/>
</dbReference>
<evidence type="ECO:0000256" key="6">
    <source>
        <dbReference type="ARBA" id="ARBA00022729"/>
    </source>
</evidence>
<dbReference type="GO" id="GO:0005576">
    <property type="term" value="C:extracellular region"/>
    <property type="evidence" value="ECO:0007669"/>
    <property type="project" value="UniProtKB-SubCell"/>
</dbReference>
<name>A0A9W9CUD1_9PEZI</name>
<feature type="disulfide bond" evidence="11">
    <location>
        <begin position="184"/>
        <end position="191"/>
    </location>
</feature>
<feature type="signal peptide" evidence="12">
    <location>
        <begin position="1"/>
        <end position="19"/>
    </location>
</feature>
<dbReference type="OrthoDB" id="2975078at2759"/>
<feature type="active site" description="Proton donor/acceptor" evidence="10">
    <location>
        <position position="201"/>
    </location>
</feature>
<keyword evidence="14" id="KW-1185">Reference proteome</keyword>
<evidence type="ECO:0000256" key="1">
    <source>
        <dbReference type="ARBA" id="ARBA00004613"/>
    </source>
</evidence>
<reference evidence="13" key="1">
    <citation type="submission" date="2022-10" db="EMBL/GenBank/DDBJ databases">
        <title>Tapping the CABI collections for fungal endophytes: first genome assemblies for Collariella, Neodidymelliopsis, Ascochyta clinopodiicola, Didymella pomorum, Didymosphaeria variabile, Neocosmospora piperis and Neocucurbitaria cava.</title>
        <authorList>
            <person name="Hill R."/>
        </authorList>
    </citation>
    <scope>NUCLEOTIDE SEQUENCE</scope>
    <source>
        <strain evidence="13">IMI 355082</strain>
    </source>
</reference>
<accession>A0A9W9CUD1</accession>
<dbReference type="SMART" id="SM01110">
    <property type="entry name" value="Cutinase"/>
    <property type="match status" value="1"/>
</dbReference>
<keyword evidence="6 12" id="KW-0732">Signal</keyword>
<dbReference type="PANTHER" id="PTHR48250:SF1">
    <property type="entry name" value="CUTINASE"/>
    <property type="match status" value="1"/>
</dbReference>
<feature type="active site" description="Nucleophile" evidence="10">
    <location>
        <position position="136"/>
    </location>
</feature>
<dbReference type="PROSITE" id="PS00155">
    <property type="entry name" value="CUTINASE_1"/>
    <property type="match status" value="1"/>
</dbReference>
<dbReference type="Proteomes" id="UP001140453">
    <property type="component" value="Unassembled WGS sequence"/>
</dbReference>
<dbReference type="AlphaFoldDB" id="A0A9W9CUD1"/>
<evidence type="ECO:0000256" key="8">
    <source>
        <dbReference type="ARBA" id="ARBA00023157"/>
    </source>
</evidence>
<proteinExistence type="inferred from homology"/>
<evidence type="ECO:0000256" key="4">
    <source>
        <dbReference type="ARBA" id="ARBA00022487"/>
    </source>
</evidence>
<dbReference type="Gene3D" id="3.40.50.1820">
    <property type="entry name" value="alpha/beta hydrolase"/>
    <property type="match status" value="1"/>
</dbReference>